<feature type="domain" description="Glycoside hydrolase family 5" evidence="8">
    <location>
        <begin position="78"/>
        <end position="228"/>
    </location>
</feature>
<dbReference type="GO" id="GO:0009251">
    <property type="term" value="P:glucan catabolic process"/>
    <property type="evidence" value="ECO:0007669"/>
    <property type="project" value="TreeGrafter"/>
</dbReference>
<evidence type="ECO:0000256" key="1">
    <source>
        <dbReference type="ARBA" id="ARBA00000966"/>
    </source>
</evidence>
<reference evidence="9" key="1">
    <citation type="submission" date="2021-10" db="EMBL/GenBank/DDBJ databases">
        <authorList>
            <person name="Piombo E."/>
        </authorList>
    </citation>
    <scope>NUCLEOTIDE SEQUENCE</scope>
</reference>
<dbReference type="PANTHER" id="PTHR34142:SF1">
    <property type="entry name" value="GLYCOSIDE HYDROLASE FAMILY 5 DOMAIN-CONTAINING PROTEIN"/>
    <property type="match status" value="1"/>
</dbReference>
<feature type="signal peptide" evidence="7">
    <location>
        <begin position="1"/>
        <end position="19"/>
    </location>
</feature>
<sequence>MHFFFSILTLSTILAPVYAWHSVTEVKREMVVIPPDKAHIQFVGVEYKTATKKLREFYNYPNTANSTKWEGMHKLLEKNNTIEAGAKTNILRVPFNFNQLFIENSTTPVNETELNNLQSVVEAIVKRYIYKYATRARPGRSAQRPGPSPFVAIVPEVVNGTQRLRDADELYQFWRIIAKKFLHNNHVVFDLGLPATPDRAIAADMIQEAIRAIRRAGARRQYIFVPTDMATLSDPLRFGIHDPSHRTLYEVDINIVCGRRHFPYRGPHRRVKKKKERAPALIRPLNKWMEKTKRRTVVRRVQTDEDCPFEVDKLFKRMAKRPDRWAGFLWKENLHHRKDLKQLRPYPNSLIGGSS</sequence>
<keyword evidence="5 6" id="KW-0326">Glycosidase</keyword>
<dbReference type="EMBL" id="CABFNQ020000483">
    <property type="protein sequence ID" value="CAH0016666.1"/>
    <property type="molecule type" value="Genomic_DNA"/>
</dbReference>
<evidence type="ECO:0000256" key="5">
    <source>
        <dbReference type="ARBA" id="ARBA00023295"/>
    </source>
</evidence>
<comment type="catalytic activity">
    <reaction evidence="1">
        <text>Endohydrolysis of (1-&gt;4)-beta-D-glucosidic linkages in cellulose, lichenin and cereal beta-D-glucans.</text>
        <dbReference type="EC" id="3.2.1.4"/>
    </reaction>
</comment>
<dbReference type="PANTHER" id="PTHR34142">
    <property type="entry name" value="ENDO-BETA-1,4-GLUCANASE A"/>
    <property type="match status" value="1"/>
</dbReference>
<evidence type="ECO:0000259" key="8">
    <source>
        <dbReference type="Pfam" id="PF00150"/>
    </source>
</evidence>
<dbReference type="EC" id="3.2.1.4" evidence="3"/>
<comment type="caution">
    <text evidence="9">The sequence shown here is derived from an EMBL/GenBank/DDBJ whole genome shotgun (WGS) entry which is preliminary data.</text>
</comment>
<protein>
    <recommendedName>
        <fullName evidence="3">cellulase</fullName>
        <ecNumber evidence="3">3.2.1.4</ecNumber>
    </recommendedName>
</protein>
<dbReference type="InterPro" id="IPR017853">
    <property type="entry name" value="GH"/>
</dbReference>
<evidence type="ECO:0000256" key="2">
    <source>
        <dbReference type="ARBA" id="ARBA00005641"/>
    </source>
</evidence>
<keyword evidence="10" id="KW-1185">Reference proteome</keyword>
<dbReference type="SUPFAM" id="SSF51445">
    <property type="entry name" value="(Trans)glycosidases"/>
    <property type="match status" value="1"/>
</dbReference>
<evidence type="ECO:0000313" key="10">
    <source>
        <dbReference type="Proteomes" id="UP000696573"/>
    </source>
</evidence>
<dbReference type="AlphaFoldDB" id="A0A9N9V4K2"/>
<evidence type="ECO:0000256" key="4">
    <source>
        <dbReference type="ARBA" id="ARBA00022801"/>
    </source>
</evidence>
<proteinExistence type="inferred from homology"/>
<comment type="similarity">
    <text evidence="2 6">Belongs to the glycosyl hydrolase 5 (cellulase A) family.</text>
</comment>
<organism evidence="9 10">
    <name type="scientific">Clonostachys rhizophaga</name>
    <dbReference type="NCBI Taxonomy" id="160324"/>
    <lineage>
        <taxon>Eukaryota</taxon>
        <taxon>Fungi</taxon>
        <taxon>Dikarya</taxon>
        <taxon>Ascomycota</taxon>
        <taxon>Pezizomycotina</taxon>
        <taxon>Sordariomycetes</taxon>
        <taxon>Hypocreomycetidae</taxon>
        <taxon>Hypocreales</taxon>
        <taxon>Bionectriaceae</taxon>
        <taxon>Clonostachys</taxon>
    </lineage>
</organism>
<dbReference type="GO" id="GO:0008810">
    <property type="term" value="F:cellulase activity"/>
    <property type="evidence" value="ECO:0007669"/>
    <property type="project" value="UniProtKB-EC"/>
</dbReference>
<evidence type="ECO:0000256" key="6">
    <source>
        <dbReference type="RuleBase" id="RU361153"/>
    </source>
</evidence>
<dbReference type="Pfam" id="PF00150">
    <property type="entry name" value="Cellulase"/>
    <property type="match status" value="1"/>
</dbReference>
<accession>A0A9N9V4K2</accession>
<evidence type="ECO:0000256" key="7">
    <source>
        <dbReference type="SAM" id="SignalP"/>
    </source>
</evidence>
<dbReference type="OrthoDB" id="5139538at2759"/>
<keyword evidence="4 6" id="KW-0378">Hydrolase</keyword>
<evidence type="ECO:0000256" key="3">
    <source>
        <dbReference type="ARBA" id="ARBA00012601"/>
    </source>
</evidence>
<name>A0A9N9V4K2_9HYPO</name>
<evidence type="ECO:0000313" key="9">
    <source>
        <dbReference type="EMBL" id="CAH0016666.1"/>
    </source>
</evidence>
<dbReference type="InterPro" id="IPR001547">
    <property type="entry name" value="Glyco_hydro_5"/>
</dbReference>
<gene>
    <name evidence="9" type="ORF">CRHIZ90672A_00016629</name>
</gene>
<dbReference type="Proteomes" id="UP000696573">
    <property type="component" value="Unassembled WGS sequence"/>
</dbReference>
<feature type="chain" id="PRO_5040176018" description="cellulase" evidence="7">
    <location>
        <begin position="20"/>
        <end position="355"/>
    </location>
</feature>
<keyword evidence="7" id="KW-0732">Signal</keyword>
<dbReference type="Gene3D" id="3.20.20.80">
    <property type="entry name" value="Glycosidases"/>
    <property type="match status" value="1"/>
</dbReference>